<evidence type="ECO:0000313" key="16">
    <source>
        <dbReference type="EMBL" id="EAL67860.1"/>
    </source>
</evidence>
<dbReference type="Gene3D" id="2.70.150.10">
    <property type="entry name" value="Calcium-transporting ATPase, cytoplasmic transduction domain A"/>
    <property type="match status" value="1"/>
</dbReference>
<evidence type="ECO:0000256" key="7">
    <source>
        <dbReference type="ARBA" id="ARBA00022840"/>
    </source>
</evidence>
<feature type="transmembrane region" description="Helical" evidence="13">
    <location>
        <begin position="913"/>
        <end position="931"/>
    </location>
</feature>
<evidence type="ECO:0000256" key="10">
    <source>
        <dbReference type="ARBA" id="ARBA00022989"/>
    </source>
</evidence>
<feature type="transmembrane region" description="Helical" evidence="13">
    <location>
        <begin position="943"/>
        <end position="959"/>
    </location>
</feature>
<dbReference type="GO" id="GO:0005524">
    <property type="term" value="F:ATP binding"/>
    <property type="evidence" value="ECO:0007669"/>
    <property type="project" value="UniProtKB-UniRule"/>
</dbReference>
<dbReference type="VEuPathDB" id="AmoebaDB:DDB_G0279183"/>
<dbReference type="Pfam" id="PF13246">
    <property type="entry name" value="Cation_ATPase"/>
    <property type="match status" value="1"/>
</dbReference>
<dbReference type="Proteomes" id="UP000002195">
    <property type="component" value="Unassembled WGS sequence"/>
</dbReference>
<dbReference type="PANTHER" id="PTHR45630">
    <property type="entry name" value="CATION-TRANSPORTING ATPASE-RELATED"/>
    <property type="match status" value="1"/>
</dbReference>
<dbReference type="Gene3D" id="3.40.1110.10">
    <property type="entry name" value="Calcium-transporting ATPase, cytoplasmic domain N"/>
    <property type="match status" value="1"/>
</dbReference>
<feature type="transmembrane region" description="Helical" evidence="13">
    <location>
        <begin position="379"/>
        <end position="399"/>
    </location>
</feature>
<evidence type="ECO:0000256" key="8">
    <source>
        <dbReference type="ARBA" id="ARBA00022842"/>
    </source>
</evidence>
<dbReference type="PROSITE" id="PS00154">
    <property type="entry name" value="ATPASE_E1_E2"/>
    <property type="match status" value="1"/>
</dbReference>
<dbReference type="GO" id="GO:0016887">
    <property type="term" value="F:ATP hydrolysis activity"/>
    <property type="evidence" value="ECO:0007669"/>
    <property type="project" value="InterPro"/>
</dbReference>
<dbReference type="Reactome" id="R-DDI-936837">
    <property type="pathway name" value="Ion transport by P-type ATPases"/>
</dbReference>
<dbReference type="FunFam" id="3.40.50.1000:FF:000299">
    <property type="entry name" value="Cation-transporting ATPase"/>
    <property type="match status" value="1"/>
</dbReference>
<dbReference type="AlphaFoldDB" id="Q54X63"/>
<evidence type="ECO:0000256" key="13">
    <source>
        <dbReference type="RuleBase" id="RU362082"/>
    </source>
</evidence>
<evidence type="ECO:0000256" key="5">
    <source>
        <dbReference type="ARBA" id="ARBA00022723"/>
    </source>
</evidence>
<dbReference type="PRINTS" id="PR00119">
    <property type="entry name" value="CATATPASE"/>
</dbReference>
<dbReference type="SFLD" id="SFLDG00002">
    <property type="entry name" value="C1.7:_P-type_atpase_like"/>
    <property type="match status" value="1"/>
</dbReference>
<evidence type="ECO:0000259" key="15">
    <source>
        <dbReference type="Pfam" id="PF12409"/>
    </source>
</evidence>
<dbReference type="TCDB" id="3.A.3.10.9">
    <property type="family name" value="the p-type atpase (p-atpase) superfamily"/>
</dbReference>
<evidence type="ECO:0000313" key="17">
    <source>
        <dbReference type="Proteomes" id="UP000002195"/>
    </source>
</evidence>
<organism evidence="16 17">
    <name type="scientific">Dictyostelium discoideum</name>
    <name type="common">Social amoeba</name>
    <dbReference type="NCBI Taxonomy" id="44689"/>
    <lineage>
        <taxon>Eukaryota</taxon>
        <taxon>Amoebozoa</taxon>
        <taxon>Evosea</taxon>
        <taxon>Eumycetozoa</taxon>
        <taxon>Dictyostelia</taxon>
        <taxon>Dictyosteliales</taxon>
        <taxon>Dictyosteliaceae</taxon>
        <taxon>Dictyostelium</taxon>
    </lineage>
</organism>
<comment type="catalytic activity">
    <reaction evidence="12 13">
        <text>ATP + H2O = ADP + phosphate + H(+)</text>
        <dbReference type="Rhea" id="RHEA:13065"/>
        <dbReference type="ChEBI" id="CHEBI:15377"/>
        <dbReference type="ChEBI" id="CHEBI:15378"/>
        <dbReference type="ChEBI" id="CHEBI:30616"/>
        <dbReference type="ChEBI" id="CHEBI:43474"/>
        <dbReference type="ChEBI" id="CHEBI:456216"/>
    </reaction>
</comment>
<dbReference type="InterPro" id="IPR036412">
    <property type="entry name" value="HAD-like_sf"/>
</dbReference>
<protein>
    <recommendedName>
        <fullName evidence="13">Cation-transporting ATPase</fullName>
        <ecNumber evidence="13">7.2.2.-</ecNumber>
    </recommendedName>
</protein>
<dbReference type="SMR" id="Q54X63"/>
<dbReference type="GO" id="GO:0006911">
    <property type="term" value="P:phagocytosis, engulfment"/>
    <property type="evidence" value="ECO:0000314"/>
    <property type="project" value="dictyBase"/>
</dbReference>
<dbReference type="eggNOG" id="KOG0208">
    <property type="taxonomic scope" value="Eukaryota"/>
</dbReference>
<dbReference type="GO" id="GO:0030670">
    <property type="term" value="C:phagocytic vesicle membrane"/>
    <property type="evidence" value="ECO:0000314"/>
    <property type="project" value="dictyBase"/>
</dbReference>
<dbReference type="EMBL" id="AAFI02000029">
    <property type="protein sequence ID" value="EAL67860.1"/>
    <property type="molecule type" value="Genomic_DNA"/>
</dbReference>
<dbReference type="PaxDb" id="44689-DDB0237611"/>
<evidence type="ECO:0000256" key="6">
    <source>
        <dbReference type="ARBA" id="ARBA00022741"/>
    </source>
</evidence>
<evidence type="ECO:0000256" key="4">
    <source>
        <dbReference type="ARBA" id="ARBA00022692"/>
    </source>
</evidence>
<dbReference type="SFLD" id="SFLDF00027">
    <property type="entry name" value="p-type_atpase"/>
    <property type="match status" value="1"/>
</dbReference>
<dbReference type="GO" id="GO:0046872">
    <property type="term" value="F:metal ion binding"/>
    <property type="evidence" value="ECO:0007669"/>
    <property type="project" value="UniProtKB-UniRule"/>
</dbReference>
<evidence type="ECO:0000256" key="2">
    <source>
        <dbReference type="ARBA" id="ARBA00006000"/>
    </source>
</evidence>
<feature type="transmembrane region" description="Helical" evidence="13">
    <location>
        <begin position="980"/>
        <end position="1003"/>
    </location>
</feature>
<feature type="transmembrane region" description="Helical" evidence="13">
    <location>
        <begin position="1061"/>
        <end position="1083"/>
    </location>
</feature>
<dbReference type="RefSeq" id="XP_641833.1">
    <property type="nucleotide sequence ID" value="XM_636741.1"/>
</dbReference>
<feature type="transmembrane region" description="Helical" evidence="13">
    <location>
        <begin position="1027"/>
        <end position="1049"/>
    </location>
</feature>
<dbReference type="PANTHER" id="PTHR45630:SF8">
    <property type="entry name" value="CATION-TRANSPORTING ATPASE"/>
    <property type="match status" value="1"/>
</dbReference>
<evidence type="ECO:0000256" key="9">
    <source>
        <dbReference type="ARBA" id="ARBA00022967"/>
    </source>
</evidence>
<dbReference type="FunCoup" id="Q54X63">
    <property type="interactions" value="94"/>
</dbReference>
<keyword evidence="7 13" id="KW-0067">ATP-binding</keyword>
<evidence type="ECO:0000256" key="3">
    <source>
        <dbReference type="ARBA" id="ARBA00022553"/>
    </source>
</evidence>
<dbReference type="PhylomeDB" id="Q54X63"/>
<dbReference type="GO" id="GO:1900756">
    <property type="term" value="P:protein processing in phagocytic vesicle"/>
    <property type="evidence" value="ECO:0000315"/>
    <property type="project" value="dictyBase"/>
</dbReference>
<keyword evidence="3" id="KW-0597">Phosphoprotein</keyword>
<comment type="similarity">
    <text evidence="2 13">Belongs to the cation transport ATPase (P-type) (TC 3.A.3) family. Type V subfamily.</text>
</comment>
<accession>Q54X63</accession>
<dbReference type="InterPro" id="IPR023298">
    <property type="entry name" value="ATPase_P-typ_TM_dom_sf"/>
</dbReference>
<dbReference type="GO" id="GO:0140358">
    <property type="term" value="F:P-type transmembrane transporter activity"/>
    <property type="evidence" value="ECO:0007669"/>
    <property type="project" value="InterPro"/>
</dbReference>
<dbReference type="InParanoid" id="Q54X63"/>
<dbReference type="OMA" id="TTWEMAV"/>
<dbReference type="NCBIfam" id="TIGR01494">
    <property type="entry name" value="ATPase_P-type"/>
    <property type="match status" value="1"/>
</dbReference>
<keyword evidence="10 13" id="KW-1133">Transmembrane helix</keyword>
<evidence type="ECO:0000259" key="14">
    <source>
        <dbReference type="Pfam" id="PF00122"/>
    </source>
</evidence>
<dbReference type="GO" id="GO:0016020">
    <property type="term" value="C:membrane"/>
    <property type="evidence" value="ECO:0000318"/>
    <property type="project" value="GO_Central"/>
</dbReference>
<feature type="transmembrane region" description="Helical" evidence="13">
    <location>
        <begin position="208"/>
        <end position="227"/>
    </location>
</feature>
<keyword evidence="6 13" id="KW-0547">Nucleotide-binding</keyword>
<dbReference type="GO" id="GO:0050829">
    <property type="term" value="P:defense response to Gram-negative bacterium"/>
    <property type="evidence" value="ECO:0000314"/>
    <property type="project" value="dictyBase"/>
</dbReference>
<evidence type="ECO:0000256" key="1">
    <source>
        <dbReference type="ARBA" id="ARBA00004141"/>
    </source>
</evidence>
<dbReference type="InterPro" id="IPR023214">
    <property type="entry name" value="HAD_sf"/>
</dbReference>
<dbReference type="SUPFAM" id="SSF81665">
    <property type="entry name" value="Calcium ATPase, transmembrane domain M"/>
    <property type="match status" value="1"/>
</dbReference>
<feature type="transmembrane region" description="Helical" evidence="13">
    <location>
        <begin position="1103"/>
        <end position="1123"/>
    </location>
</feature>
<dbReference type="GO" id="GO:0042626">
    <property type="term" value="F:ATPase-coupled transmembrane transporter activity"/>
    <property type="evidence" value="ECO:0000304"/>
    <property type="project" value="dictyBase"/>
</dbReference>
<comment type="subcellular location">
    <subcellularLocation>
        <location evidence="1 13">Membrane</location>
        <topology evidence="1 13">Multi-pass membrane protein</topology>
    </subcellularLocation>
</comment>
<dbReference type="Gene3D" id="3.40.50.1000">
    <property type="entry name" value="HAD superfamily/HAD-like"/>
    <property type="match status" value="2"/>
</dbReference>
<dbReference type="InterPro" id="IPR059000">
    <property type="entry name" value="ATPase_P-type_domA"/>
</dbReference>
<dbReference type="SUPFAM" id="SSF81653">
    <property type="entry name" value="Calcium ATPase, transduction domain A"/>
    <property type="match status" value="1"/>
</dbReference>
<feature type="transmembrane region" description="Helical" evidence="13">
    <location>
        <begin position="345"/>
        <end position="367"/>
    </location>
</feature>
<keyword evidence="9 13" id="KW-1278">Translocase</keyword>
<dbReference type="InterPro" id="IPR018303">
    <property type="entry name" value="ATPase_P-typ_P_site"/>
</dbReference>
<dbReference type="GO" id="GO:0042742">
    <property type="term" value="P:defense response to bacterium"/>
    <property type="evidence" value="ECO:0000315"/>
    <property type="project" value="dictyBase"/>
</dbReference>
<keyword evidence="11 13" id="KW-0472">Membrane</keyword>
<feature type="transmembrane region" description="Helical" evidence="13">
    <location>
        <begin position="42"/>
        <end position="62"/>
    </location>
</feature>
<keyword evidence="5 13" id="KW-0479">Metal-binding</keyword>
<evidence type="ECO:0000256" key="11">
    <source>
        <dbReference type="ARBA" id="ARBA00023136"/>
    </source>
</evidence>
<dbReference type="HOGENOM" id="CLU_001828_0_0_1"/>
<keyword evidence="17" id="KW-1185">Reference proteome</keyword>
<dbReference type="GO" id="GO:0019829">
    <property type="term" value="F:ATPase-coupled monoatomic cation transmembrane transporter activity"/>
    <property type="evidence" value="ECO:0000318"/>
    <property type="project" value="GO_Central"/>
</dbReference>
<dbReference type="FunFam" id="1.20.1110.10:FF:000023">
    <property type="entry name" value="Cation-transporting ATPase"/>
    <property type="match status" value="1"/>
</dbReference>
<dbReference type="STRING" id="44689.Q54X63"/>
<gene>
    <name evidence="16" type="ORF">DDB_G0279183</name>
</gene>
<proteinExistence type="inferred from homology"/>
<dbReference type="GO" id="GO:0032026">
    <property type="term" value="P:response to magnesium ion"/>
    <property type="evidence" value="ECO:0000315"/>
    <property type="project" value="dictyBase"/>
</dbReference>
<reference evidence="16 17" key="1">
    <citation type="journal article" date="2005" name="Nature">
        <title>The genome of the social amoeba Dictyostelium discoideum.</title>
        <authorList>
            <consortium name="The Dictyostelium discoideum Sequencing Consortium"/>
            <person name="Eichinger L."/>
            <person name="Pachebat J.A."/>
            <person name="Glockner G."/>
            <person name="Rajandream M.A."/>
            <person name="Sucgang R."/>
            <person name="Berriman M."/>
            <person name="Song J."/>
            <person name="Olsen R."/>
            <person name="Szafranski K."/>
            <person name="Xu Q."/>
            <person name="Tunggal B."/>
            <person name="Kummerfeld S."/>
            <person name="Madera M."/>
            <person name="Konfortov B.A."/>
            <person name="Rivero F."/>
            <person name="Bankier A.T."/>
            <person name="Lehmann R."/>
            <person name="Hamlin N."/>
            <person name="Davies R."/>
            <person name="Gaudet P."/>
            <person name="Fey P."/>
            <person name="Pilcher K."/>
            <person name="Chen G."/>
            <person name="Saunders D."/>
            <person name="Sodergren E."/>
            <person name="Davis P."/>
            <person name="Kerhornou A."/>
            <person name="Nie X."/>
            <person name="Hall N."/>
            <person name="Anjard C."/>
            <person name="Hemphill L."/>
            <person name="Bason N."/>
            <person name="Farbrother P."/>
            <person name="Desany B."/>
            <person name="Just E."/>
            <person name="Morio T."/>
            <person name="Rost R."/>
            <person name="Churcher C."/>
            <person name="Cooper J."/>
            <person name="Haydock S."/>
            <person name="van Driessche N."/>
            <person name="Cronin A."/>
            <person name="Goodhead I."/>
            <person name="Muzny D."/>
            <person name="Mourier T."/>
            <person name="Pain A."/>
            <person name="Lu M."/>
            <person name="Harper D."/>
            <person name="Lindsay R."/>
            <person name="Hauser H."/>
            <person name="James K."/>
            <person name="Quiles M."/>
            <person name="Madan Babu M."/>
            <person name="Saito T."/>
            <person name="Buchrieser C."/>
            <person name="Wardroper A."/>
            <person name="Felder M."/>
            <person name="Thangavelu M."/>
            <person name="Johnson D."/>
            <person name="Knights A."/>
            <person name="Loulseged H."/>
            <person name="Mungall K."/>
            <person name="Oliver K."/>
            <person name="Price C."/>
            <person name="Quail M.A."/>
            <person name="Urushihara H."/>
            <person name="Hernandez J."/>
            <person name="Rabbinowitsch E."/>
            <person name="Steffen D."/>
            <person name="Sanders M."/>
            <person name="Ma J."/>
            <person name="Kohara Y."/>
            <person name="Sharp S."/>
            <person name="Simmonds M."/>
            <person name="Spiegler S."/>
            <person name="Tivey A."/>
            <person name="Sugano S."/>
            <person name="White B."/>
            <person name="Walker D."/>
            <person name="Woodward J."/>
            <person name="Winckler T."/>
            <person name="Tanaka Y."/>
            <person name="Shaulsky G."/>
            <person name="Schleicher M."/>
            <person name="Weinstock G."/>
            <person name="Rosenthal A."/>
            <person name="Cox E.C."/>
            <person name="Chisholm R.L."/>
            <person name="Gibbs R."/>
            <person name="Loomis W.F."/>
            <person name="Platzer M."/>
            <person name="Kay R.R."/>
            <person name="Williams J."/>
            <person name="Dear P.H."/>
            <person name="Noegel A.A."/>
            <person name="Barrell B."/>
            <person name="Kuspa A."/>
        </authorList>
    </citation>
    <scope>NUCLEOTIDE SEQUENCE [LARGE SCALE GENOMIC DNA]</scope>
    <source>
        <strain evidence="16 17">AX4</strain>
    </source>
</reference>
<dbReference type="Gene3D" id="1.20.1110.10">
    <property type="entry name" value="Calcium-transporting ATPase, transmembrane domain"/>
    <property type="match status" value="1"/>
</dbReference>
<keyword evidence="4 13" id="KW-0812">Transmembrane</keyword>
<dbReference type="InterPro" id="IPR044492">
    <property type="entry name" value="P_typ_ATPase_HD_dom"/>
</dbReference>
<dbReference type="NCBIfam" id="TIGR01657">
    <property type="entry name" value="P-ATPase-V"/>
    <property type="match status" value="1"/>
</dbReference>
<dbReference type="InterPro" id="IPR001757">
    <property type="entry name" value="P_typ_ATPase"/>
</dbReference>
<dbReference type="dictyBase" id="DDB_G0279183">
    <property type="gene designation" value="kil2"/>
</dbReference>
<dbReference type="GO" id="GO:0055085">
    <property type="term" value="P:transmembrane transport"/>
    <property type="evidence" value="ECO:0000318"/>
    <property type="project" value="GO_Central"/>
</dbReference>
<dbReference type="InterPro" id="IPR008250">
    <property type="entry name" value="ATPase_P-typ_transduc_dom_A_sf"/>
</dbReference>
<feature type="domain" description="P-type ATPase A" evidence="14">
    <location>
        <begin position="246"/>
        <end position="339"/>
    </location>
</feature>
<comment type="caution">
    <text evidence="16">The sequence shown here is derived from an EMBL/GenBank/DDBJ whole genome shotgun (WGS) entry which is preliminary data.</text>
</comment>
<dbReference type="EC" id="7.2.2.-" evidence="13"/>
<keyword evidence="8 13" id="KW-0460">Magnesium</keyword>
<dbReference type="GO" id="GO:0001878">
    <property type="term" value="P:response to yeast"/>
    <property type="evidence" value="ECO:0000315"/>
    <property type="project" value="dictyBase"/>
</dbReference>
<name>Q54X63_DICDI</name>
<sequence>MGKETKIDKFEKSKYNKRYNEPNDPLEIDYMRGYQTTTLSNILHYGLIILSAGLLLLVYHWVPRWGIKMRFKECKLNDANYVYVKAKDKKYELSQVKHVLIGKKDLEFSESEKKDKYIEFKFTRLFYNVEKDLFIRPISNTDYHRSKINELVKTGLSMNKYQEGRDLFGPNLISVPLKSIPSLLLDEILHPFFIFQIYSIILWCTEDYYVYAGAILFIALVTAIFTLRETRNNLLRLNEIATYRCDVTVLRDGKLQVVSSETLVPGDIIEIQKSLVLPCDFCLLTGTVILNESMLTGESIPVTKYSLEECSGDQLSVDPLVNKRCAMSGGTKVVKTQAKEKDAKIFAMVTNTSWLTTKGGLVLSMLYPKESHFKFFEQSLKFLGVLCFIALIGFGVSVWRLIKAGEQLSEVVTKALDLITIVVPPALPMAQSVGTGFSIVRLKANKIFCISPPRVNMAGKVEVYCFDKTGTLTEDGLDLFGVLPSHQDSNNSGGFGTVIKTDLNRMTGPLFLTMATCHTLAHIDEQVSGDPLEEKIFTATNAKLNDNGEFGFCASIQLSKVDNISMVHQEYPISTVDVETSDQIALVERFEFQSALQRMSVVIRGIRATDGSTQSSKDLAIVKGSPEMIKKLSNPTSIPSDFEHVLSTYTKKGYRVLGCGYKEWDPSDSIGKTKDEIRSMVERDLMFLGFIIMENKIKPETAGALKVLKDANIRIIMVTGDNVLTAVSVSRECGLVTKEKTIFSSQLVNDPVTGKPTMVEWFDVTSPEESIPFTLDPYTLTINNAGGGSNYDDEYSLAVTGDVWKYYYDQFKANGQPTICFNQILRKGQVFARMTPDQKQNLIEELQVLGLYVGMCGDGANDCGALKAAHVGISLSQAEASIAAPFTSTITNVTCTYNLIKEGRASLTVSFKLFQFIGMYSLIQFCQVILLYFDGSVLNNYQYLYQDLWVIFPLVIFMGRTEPCSKLSIKRPSSRLISSTVIGSLLSHVTLTFVFQLLVYIFVRRNSWYKDLPDTSSNENEPRLDHLLASLFIYGNMQYSVMCFIYSWGKPFLRPIYTNRALFIFFCVTLTTSSLLLLLPVSIRFFGTTWLMDLPVRWRVELLILFIINAALAMAAEWIIIVYREIRSKSKRKLKQKQNSDPNIIAKNTVNERYTSLN</sequence>
<dbReference type="SFLD" id="SFLDS00003">
    <property type="entry name" value="Haloacid_Dehalogenase"/>
    <property type="match status" value="1"/>
</dbReference>
<evidence type="ECO:0000256" key="12">
    <source>
        <dbReference type="ARBA" id="ARBA00049360"/>
    </source>
</evidence>
<dbReference type="SUPFAM" id="SSF56784">
    <property type="entry name" value="HAD-like"/>
    <property type="match status" value="1"/>
</dbReference>
<dbReference type="GeneID" id="8621909"/>
<dbReference type="InterPro" id="IPR047819">
    <property type="entry name" value="P5A-ATPase_N"/>
</dbReference>
<dbReference type="Pfam" id="PF12409">
    <property type="entry name" value="P5-ATPase"/>
    <property type="match status" value="1"/>
</dbReference>
<dbReference type="KEGG" id="ddi:DDB_G0279183"/>
<dbReference type="InterPro" id="IPR023299">
    <property type="entry name" value="ATPase_P-typ_cyto_dom_N"/>
</dbReference>
<dbReference type="InterPro" id="IPR006544">
    <property type="entry name" value="P-type_TPase_V"/>
</dbReference>
<dbReference type="SUPFAM" id="SSF81660">
    <property type="entry name" value="Metal cation-transporting ATPase, ATP-binding domain N"/>
    <property type="match status" value="1"/>
</dbReference>
<feature type="domain" description="P5B-type ATPase N-terminal" evidence="15">
    <location>
        <begin position="32"/>
        <end position="104"/>
    </location>
</feature>
<dbReference type="Pfam" id="PF00122">
    <property type="entry name" value="E1-E2_ATPase"/>
    <property type="match status" value="1"/>
</dbReference>